<dbReference type="OrthoDB" id="5348860at2"/>
<feature type="signal peptide" evidence="1">
    <location>
        <begin position="1"/>
        <end position="23"/>
    </location>
</feature>
<evidence type="ECO:0000256" key="1">
    <source>
        <dbReference type="SAM" id="SignalP"/>
    </source>
</evidence>
<proteinExistence type="predicted"/>
<gene>
    <name evidence="3" type="ORF">SAMN02745691_02324</name>
</gene>
<dbReference type="AlphaFoldDB" id="A0A1M6L3J0"/>
<dbReference type="EMBL" id="FQYT01000031">
    <property type="protein sequence ID" value="SHJ65756.1"/>
    <property type="molecule type" value="Genomic_DNA"/>
</dbReference>
<dbReference type="RefSeq" id="WP_073994565.1">
    <property type="nucleotide sequence ID" value="NZ_FQYT01000031.1"/>
</dbReference>
<evidence type="ECO:0000313" key="3">
    <source>
        <dbReference type="EMBL" id="SHJ65756.1"/>
    </source>
</evidence>
<dbReference type="Gene3D" id="2.40.128.270">
    <property type="match status" value="1"/>
</dbReference>
<dbReference type="InterPro" id="IPR005184">
    <property type="entry name" value="DUF306_Meta_HslJ"/>
</dbReference>
<feature type="domain" description="DUF306" evidence="2">
    <location>
        <begin position="25"/>
        <end position="134"/>
    </location>
</feature>
<reference evidence="3 4" key="1">
    <citation type="submission" date="2016-11" db="EMBL/GenBank/DDBJ databases">
        <authorList>
            <person name="Jaros S."/>
            <person name="Januszkiewicz K."/>
            <person name="Wedrychowicz H."/>
        </authorList>
    </citation>
    <scope>NUCLEOTIDE SEQUENCE [LARGE SCALE GENOMIC DNA]</scope>
    <source>
        <strain evidence="3 4">DSM 15970</strain>
    </source>
</reference>
<sequence>MRGIKVLLILLICINLMSCSPRAADDLAGTSWVLDSWTQETLSPAGYNITLEFGYDGGTDGQSAVNHYGSAYQVKRDEALVFSNTTSTEMSSIDPDRNKAESIYMEFLSAVRYYEMNGNELILKNHEKSVILTFHKVTFPVK</sequence>
<accession>A0A1M6L3J0</accession>
<name>A0A1M6L3J0_9FIRM</name>
<dbReference type="STRING" id="1122934.SAMN02745691_02324"/>
<keyword evidence="4" id="KW-1185">Reference proteome</keyword>
<evidence type="ECO:0000259" key="2">
    <source>
        <dbReference type="Pfam" id="PF03724"/>
    </source>
</evidence>
<evidence type="ECO:0000313" key="4">
    <source>
        <dbReference type="Proteomes" id="UP000184342"/>
    </source>
</evidence>
<keyword evidence="1" id="KW-0732">Signal</keyword>
<feature type="chain" id="PRO_5039522165" evidence="1">
    <location>
        <begin position="24"/>
        <end position="142"/>
    </location>
</feature>
<keyword evidence="3" id="KW-0346">Stress response</keyword>
<dbReference type="Proteomes" id="UP000184342">
    <property type="component" value="Unassembled WGS sequence"/>
</dbReference>
<dbReference type="Pfam" id="PF03724">
    <property type="entry name" value="META"/>
    <property type="match status" value="1"/>
</dbReference>
<dbReference type="InterPro" id="IPR038670">
    <property type="entry name" value="HslJ-like_sf"/>
</dbReference>
<protein>
    <submittedName>
        <fullName evidence="3">Heat shock protein HslJ</fullName>
    </submittedName>
</protein>
<organism evidence="3 4">
    <name type="scientific">Parasporobacterium paucivorans DSM 15970</name>
    <dbReference type="NCBI Taxonomy" id="1122934"/>
    <lineage>
        <taxon>Bacteria</taxon>
        <taxon>Bacillati</taxon>
        <taxon>Bacillota</taxon>
        <taxon>Clostridia</taxon>
        <taxon>Lachnospirales</taxon>
        <taxon>Lachnospiraceae</taxon>
        <taxon>Parasporobacterium</taxon>
    </lineage>
</organism>